<comment type="subcellular location">
    <subcellularLocation>
        <location evidence="1">Cytoplasm</location>
    </subcellularLocation>
</comment>
<dbReference type="SUPFAM" id="SSF55681">
    <property type="entry name" value="Class II aaRS and biotin synthetases"/>
    <property type="match status" value="1"/>
</dbReference>
<evidence type="ECO:0000256" key="7">
    <source>
        <dbReference type="ARBA" id="ARBA00022840"/>
    </source>
</evidence>
<dbReference type="InterPro" id="IPR010978">
    <property type="entry name" value="tRNA-bd_arm"/>
</dbReference>
<dbReference type="GO" id="GO:0006432">
    <property type="term" value="P:phenylalanyl-tRNA aminoacylation"/>
    <property type="evidence" value="ECO:0007669"/>
    <property type="project" value="InterPro"/>
</dbReference>
<name>A0A4P9A3G7_9BACT</name>
<evidence type="ECO:0000256" key="9">
    <source>
        <dbReference type="ARBA" id="ARBA00022917"/>
    </source>
</evidence>
<reference evidence="14 15" key="1">
    <citation type="submission" date="2019-04" db="EMBL/GenBank/DDBJ databases">
        <title>Saccharibacteria TM7 genomes.</title>
        <authorList>
            <person name="Bor B."/>
            <person name="He X."/>
            <person name="Chen T."/>
            <person name="Dewhirst F.E."/>
        </authorList>
    </citation>
    <scope>NUCLEOTIDE SEQUENCE [LARGE SCALE GENOMIC DNA]</scope>
    <source>
        <strain evidence="14 15">BB001</strain>
    </source>
</reference>
<dbReference type="RefSeq" id="WP_138079239.1">
    <property type="nucleotide sequence ID" value="NZ_CP040004.1"/>
</dbReference>
<evidence type="ECO:0000313" key="15">
    <source>
        <dbReference type="Proteomes" id="UP000310639"/>
    </source>
</evidence>
<keyword evidence="15" id="KW-1185">Reference proteome</keyword>
<evidence type="ECO:0000256" key="6">
    <source>
        <dbReference type="ARBA" id="ARBA00022741"/>
    </source>
</evidence>
<evidence type="ECO:0000256" key="8">
    <source>
        <dbReference type="ARBA" id="ARBA00022842"/>
    </source>
</evidence>
<proteinExistence type="predicted"/>
<dbReference type="GO" id="GO:0000049">
    <property type="term" value="F:tRNA binding"/>
    <property type="evidence" value="ECO:0007669"/>
    <property type="project" value="InterPro"/>
</dbReference>
<dbReference type="InterPro" id="IPR006195">
    <property type="entry name" value="aa-tRNA-synth_II"/>
</dbReference>
<dbReference type="AlphaFoldDB" id="A0A4P9A3G7"/>
<keyword evidence="5" id="KW-0479">Metal-binding</keyword>
<evidence type="ECO:0000256" key="2">
    <source>
        <dbReference type="ARBA" id="ARBA00012814"/>
    </source>
</evidence>
<evidence type="ECO:0000256" key="1">
    <source>
        <dbReference type="ARBA" id="ARBA00004496"/>
    </source>
</evidence>
<sequence length="347" mass="39416">MKKLDEVRSALLSRVAEVAEPRSVLRSTELRELYAIIATLPAEERAAFGKKVNELKQELERLVTAREAELSKVDLPPIDVTALMDVNAPRPDLLPSERGTIHPLMREIDRISDIFNRMGFVTEESREIDDQFHMFESLNFPKGHPARDDYDTFMTEETDANGDRLIAPAHTSTMQNRVLKKYHGNLARGEAIAAIVPDRVFRNEDLDARHEHTFYQVEGVYVAKGVNVGNLIATLQEFLQEYYGKKLDVRVNPFYFPFTEPSFEFALSCPFCEGKNPDCKVCSGEGWIELLGCGMIHPNVLKAADINPNEYTGFAFGCGIDRLVMMKYGIEDVRHFESGKLDFLEQF</sequence>
<keyword evidence="12" id="KW-0175">Coiled coil</keyword>
<evidence type="ECO:0000256" key="10">
    <source>
        <dbReference type="ARBA" id="ARBA00023146"/>
    </source>
</evidence>
<dbReference type="EC" id="6.1.1.20" evidence="2"/>
<evidence type="ECO:0000256" key="11">
    <source>
        <dbReference type="ARBA" id="ARBA00049255"/>
    </source>
</evidence>
<evidence type="ECO:0000256" key="5">
    <source>
        <dbReference type="ARBA" id="ARBA00022723"/>
    </source>
</evidence>
<feature type="coiled-coil region" evidence="12">
    <location>
        <begin position="45"/>
        <end position="72"/>
    </location>
</feature>
<dbReference type="NCBIfam" id="TIGR00468">
    <property type="entry name" value="pheS"/>
    <property type="match status" value="1"/>
</dbReference>
<dbReference type="InterPro" id="IPR004529">
    <property type="entry name" value="Phe-tRNA-synth_IIc_asu"/>
</dbReference>
<dbReference type="GO" id="GO:0005737">
    <property type="term" value="C:cytoplasm"/>
    <property type="evidence" value="ECO:0007669"/>
    <property type="project" value="UniProtKB-SubCell"/>
</dbReference>
<evidence type="ECO:0000313" key="14">
    <source>
        <dbReference type="EMBL" id="QCT42360.1"/>
    </source>
</evidence>
<accession>A0A4P9A3G7</accession>
<dbReference type="Pfam" id="PF01409">
    <property type="entry name" value="tRNA-synt_2d"/>
    <property type="match status" value="1"/>
</dbReference>
<keyword evidence="6" id="KW-0547">Nucleotide-binding</keyword>
<gene>
    <name evidence="14" type="primary">pheS</name>
    <name evidence="14" type="ORF">FBF37_02680</name>
</gene>
<organism evidence="14 15">
    <name type="scientific">Candidatus Nanosynbacter featherlites</name>
    <dbReference type="NCBI Taxonomy" id="2572088"/>
    <lineage>
        <taxon>Bacteria</taxon>
        <taxon>Candidatus Saccharimonadota</taxon>
        <taxon>Candidatus Saccharimonadia</taxon>
        <taxon>Candidatus Nanosynbacterales</taxon>
        <taxon>Candidatus Nanosynbacteraceae</taxon>
        <taxon>Candidatus Nanosynbacter</taxon>
    </lineage>
</organism>
<dbReference type="GO" id="GO:0004826">
    <property type="term" value="F:phenylalanine-tRNA ligase activity"/>
    <property type="evidence" value="ECO:0007669"/>
    <property type="project" value="UniProtKB-EC"/>
</dbReference>
<keyword evidence="9" id="KW-0648">Protein biosynthesis</keyword>
<dbReference type="Gene3D" id="3.30.930.10">
    <property type="entry name" value="Bira Bifunctional Protein, Domain 2"/>
    <property type="match status" value="1"/>
</dbReference>
<keyword evidence="4 14" id="KW-0436">Ligase</keyword>
<dbReference type="InterPro" id="IPR004188">
    <property type="entry name" value="Phe-tRNA_ligase_II_N"/>
</dbReference>
<feature type="domain" description="Aminoacyl-transfer RNA synthetases class-II family profile" evidence="13">
    <location>
        <begin position="199"/>
        <end position="326"/>
    </location>
</feature>
<evidence type="ECO:0000259" key="13">
    <source>
        <dbReference type="PROSITE" id="PS50862"/>
    </source>
</evidence>
<evidence type="ECO:0000256" key="3">
    <source>
        <dbReference type="ARBA" id="ARBA00022490"/>
    </source>
</evidence>
<dbReference type="InterPro" id="IPR045864">
    <property type="entry name" value="aa-tRNA-synth_II/BPL/LPL"/>
</dbReference>
<evidence type="ECO:0000256" key="12">
    <source>
        <dbReference type="SAM" id="Coils"/>
    </source>
</evidence>
<comment type="catalytic activity">
    <reaction evidence="11">
        <text>tRNA(Phe) + L-phenylalanine + ATP = L-phenylalanyl-tRNA(Phe) + AMP + diphosphate + H(+)</text>
        <dbReference type="Rhea" id="RHEA:19413"/>
        <dbReference type="Rhea" id="RHEA-COMP:9668"/>
        <dbReference type="Rhea" id="RHEA-COMP:9699"/>
        <dbReference type="ChEBI" id="CHEBI:15378"/>
        <dbReference type="ChEBI" id="CHEBI:30616"/>
        <dbReference type="ChEBI" id="CHEBI:33019"/>
        <dbReference type="ChEBI" id="CHEBI:58095"/>
        <dbReference type="ChEBI" id="CHEBI:78442"/>
        <dbReference type="ChEBI" id="CHEBI:78531"/>
        <dbReference type="ChEBI" id="CHEBI:456215"/>
        <dbReference type="EC" id="6.1.1.20"/>
    </reaction>
</comment>
<dbReference type="EMBL" id="CP040004">
    <property type="protein sequence ID" value="QCT42360.1"/>
    <property type="molecule type" value="Genomic_DNA"/>
</dbReference>
<dbReference type="Proteomes" id="UP000310639">
    <property type="component" value="Chromosome"/>
</dbReference>
<dbReference type="GO" id="GO:0005524">
    <property type="term" value="F:ATP binding"/>
    <property type="evidence" value="ECO:0007669"/>
    <property type="project" value="UniProtKB-KW"/>
</dbReference>
<dbReference type="SUPFAM" id="SSF46589">
    <property type="entry name" value="tRNA-binding arm"/>
    <property type="match status" value="1"/>
</dbReference>
<dbReference type="CDD" id="cd00496">
    <property type="entry name" value="PheRS_alpha_core"/>
    <property type="match status" value="1"/>
</dbReference>
<dbReference type="OrthoDB" id="9800719at2"/>
<evidence type="ECO:0000256" key="4">
    <source>
        <dbReference type="ARBA" id="ARBA00022598"/>
    </source>
</evidence>
<protein>
    <recommendedName>
        <fullName evidence="2">phenylalanine--tRNA ligase</fullName>
        <ecNumber evidence="2">6.1.1.20</ecNumber>
    </recommendedName>
</protein>
<keyword evidence="10" id="KW-0030">Aminoacyl-tRNA synthetase</keyword>
<keyword evidence="3" id="KW-0963">Cytoplasm</keyword>
<dbReference type="KEGG" id="nft:FBF37_02680"/>
<dbReference type="PROSITE" id="PS50862">
    <property type="entry name" value="AA_TRNA_LIGASE_II"/>
    <property type="match status" value="1"/>
</dbReference>
<keyword evidence="8" id="KW-0460">Magnesium</keyword>
<dbReference type="PANTHER" id="PTHR11538:SF41">
    <property type="entry name" value="PHENYLALANINE--TRNA LIGASE, MITOCHONDRIAL"/>
    <property type="match status" value="1"/>
</dbReference>
<dbReference type="Pfam" id="PF02912">
    <property type="entry name" value="Phe_tRNA-synt_N"/>
    <property type="match status" value="1"/>
</dbReference>
<dbReference type="GO" id="GO:0046872">
    <property type="term" value="F:metal ion binding"/>
    <property type="evidence" value="ECO:0007669"/>
    <property type="project" value="UniProtKB-KW"/>
</dbReference>
<keyword evidence="7" id="KW-0067">ATP-binding</keyword>
<dbReference type="InterPro" id="IPR002319">
    <property type="entry name" value="Phenylalanyl-tRNA_Synthase"/>
</dbReference>
<dbReference type="PANTHER" id="PTHR11538">
    <property type="entry name" value="PHENYLALANYL-TRNA SYNTHETASE"/>
    <property type="match status" value="1"/>
</dbReference>